<evidence type="ECO:0000313" key="2">
    <source>
        <dbReference type="Proteomes" id="UP000422569"/>
    </source>
</evidence>
<dbReference type="GO" id="GO:0004803">
    <property type="term" value="F:transposase activity"/>
    <property type="evidence" value="ECO:0007669"/>
    <property type="project" value="InterPro"/>
</dbReference>
<dbReference type="GO" id="GO:0006313">
    <property type="term" value="P:DNA transposition"/>
    <property type="evidence" value="ECO:0007669"/>
    <property type="project" value="InterPro"/>
</dbReference>
<sequence>MEIRLVSRLNTLIEPNDSGLRRIEVITGAGGRCRWSEDEKALAVEEWLAPDAVVSQVARRHGATPQQLFTWRREARRKAQAEGGPAFVPAIAENGGAAGPIGSDQRRLVSVVQAG</sequence>
<dbReference type="KEGG" id="mpar:F7D14_21260"/>
<keyword evidence="1" id="KW-0614">Plasmid</keyword>
<dbReference type="PANTHER" id="PTHR37936">
    <property type="entry name" value="TRANSPOSASE INSC FOR INSERTION ELEMENT IS2A-RELATED"/>
    <property type="match status" value="1"/>
</dbReference>
<dbReference type="EMBL" id="CP044333">
    <property type="protein sequence ID" value="QGN00107.1"/>
    <property type="molecule type" value="Genomic_DNA"/>
</dbReference>
<evidence type="ECO:0000313" key="1">
    <source>
        <dbReference type="EMBL" id="QGN00107.1"/>
    </source>
</evidence>
<proteinExistence type="predicted"/>
<name>A0A6B8MBT8_9HYPH</name>
<dbReference type="GO" id="GO:0043565">
    <property type="term" value="F:sequence-specific DNA binding"/>
    <property type="evidence" value="ECO:0007669"/>
    <property type="project" value="InterPro"/>
</dbReference>
<accession>A0A6B8MBT8</accession>
<dbReference type="PANTHER" id="PTHR37936:SF3">
    <property type="entry name" value="TRANSPOSASE INSC FOR INSERTION ELEMENT IS2A-RELATED"/>
    <property type="match status" value="1"/>
</dbReference>
<gene>
    <name evidence="1" type="ORF">F7D14_21260</name>
</gene>
<keyword evidence="2" id="KW-1185">Reference proteome</keyword>
<geneLocation type="plasmid" evidence="1">
    <name>unnamed2</name>
</geneLocation>
<dbReference type="SUPFAM" id="SSF48295">
    <property type="entry name" value="TrpR-like"/>
    <property type="match status" value="1"/>
</dbReference>
<dbReference type="AlphaFoldDB" id="A0A6B8MBT8"/>
<protein>
    <submittedName>
        <fullName evidence="1">Transposase</fullName>
    </submittedName>
</protein>
<dbReference type="Proteomes" id="UP000422569">
    <property type="component" value="Plasmid unnamed2"/>
</dbReference>
<dbReference type="InterPro" id="IPR002514">
    <property type="entry name" value="Transposase_8"/>
</dbReference>
<organism evidence="1 2">
    <name type="scientific">Methylocystis parvus</name>
    <dbReference type="NCBI Taxonomy" id="134"/>
    <lineage>
        <taxon>Bacteria</taxon>
        <taxon>Pseudomonadati</taxon>
        <taxon>Pseudomonadota</taxon>
        <taxon>Alphaproteobacteria</taxon>
        <taxon>Hyphomicrobiales</taxon>
        <taxon>Methylocystaceae</taxon>
        <taxon>Methylocystis</taxon>
    </lineage>
</organism>
<dbReference type="Pfam" id="PF01527">
    <property type="entry name" value="HTH_Tnp_1"/>
    <property type="match status" value="1"/>
</dbReference>
<dbReference type="InterPro" id="IPR010921">
    <property type="entry name" value="Trp_repressor/repl_initiator"/>
</dbReference>
<reference evidence="1 2" key="1">
    <citation type="submission" date="2019-09" db="EMBL/GenBank/DDBJ databases">
        <title>Isolation and complete genome sequencing of Methylocystis species.</title>
        <authorList>
            <person name="Rumah B.L."/>
            <person name="Stead C.E."/>
            <person name="Stevens B.C."/>
            <person name="Minton N.P."/>
            <person name="Grosse-Honebrink A."/>
            <person name="Zhang Y."/>
        </authorList>
    </citation>
    <scope>NUCLEOTIDE SEQUENCE [LARGE SCALE GENOMIC DNA]</scope>
    <source>
        <strain evidence="1 2">BRCS2</strain>
        <plasmid evidence="1 2">unnamed2</plasmid>
    </source>
</reference>